<organism evidence="1 2">
    <name type="scientific">Granulicella rosea</name>
    <dbReference type="NCBI Taxonomy" id="474952"/>
    <lineage>
        <taxon>Bacteria</taxon>
        <taxon>Pseudomonadati</taxon>
        <taxon>Acidobacteriota</taxon>
        <taxon>Terriglobia</taxon>
        <taxon>Terriglobales</taxon>
        <taxon>Acidobacteriaceae</taxon>
        <taxon>Granulicella</taxon>
    </lineage>
</organism>
<sequence length="221" mass="25003">MEPTQTPESGYLVELEQFLESEEAPQGCMLMSELDGYLTGIAVGPEVVPEEEWMLEVWNGEEPVFPTEGQGATVRASIQRRFKEIQETLAGGEWTISPIFWETDTDEVIAEDWAEGFMVAVRLRFDAWEPLFLHPEDSDILLPILALCHDDEGEPFLDEEVRSDELLKKVPQLIPEAVGDIYDYWREKKLIPQPIRKAEAPGRNEACPCGSGKKFKRCCGA</sequence>
<dbReference type="Gene3D" id="1.20.120.740">
    <property type="entry name" value="YgfB uncharacterised protein family UPF0149, PF03695"/>
    <property type="match status" value="1"/>
</dbReference>
<name>A0A239HHP0_9BACT</name>
<keyword evidence="2" id="KW-1185">Reference proteome</keyword>
<dbReference type="InterPro" id="IPR004027">
    <property type="entry name" value="SEC_C_motif"/>
</dbReference>
<evidence type="ECO:0000313" key="2">
    <source>
        <dbReference type="Proteomes" id="UP000198356"/>
    </source>
</evidence>
<evidence type="ECO:0008006" key="3">
    <source>
        <dbReference type="Google" id="ProtNLM"/>
    </source>
</evidence>
<protein>
    <recommendedName>
        <fullName evidence="3">YecA family protein</fullName>
    </recommendedName>
</protein>
<dbReference type="SUPFAM" id="SSF101327">
    <property type="entry name" value="YgfB-like"/>
    <property type="match status" value="1"/>
</dbReference>
<dbReference type="Gene3D" id="3.10.450.50">
    <property type="match status" value="1"/>
</dbReference>
<proteinExistence type="predicted"/>
<gene>
    <name evidence="1" type="ORF">SAMN05421770_102370</name>
</gene>
<dbReference type="InterPro" id="IPR036255">
    <property type="entry name" value="YgfB-like_sf"/>
</dbReference>
<accession>A0A239HHP0</accession>
<dbReference type="RefSeq" id="WP_089408129.1">
    <property type="nucleotide sequence ID" value="NZ_FZOU01000002.1"/>
</dbReference>
<dbReference type="InterPro" id="IPR011978">
    <property type="entry name" value="YgfB-like"/>
</dbReference>
<dbReference type="EMBL" id="FZOU01000002">
    <property type="protein sequence ID" value="SNS79784.1"/>
    <property type="molecule type" value="Genomic_DNA"/>
</dbReference>
<dbReference type="Proteomes" id="UP000198356">
    <property type="component" value="Unassembled WGS sequence"/>
</dbReference>
<dbReference type="Pfam" id="PF02810">
    <property type="entry name" value="SEC-C"/>
    <property type="match status" value="1"/>
</dbReference>
<dbReference type="NCBIfam" id="TIGR02292">
    <property type="entry name" value="ygfB_yecA"/>
    <property type="match status" value="1"/>
</dbReference>
<evidence type="ECO:0000313" key="1">
    <source>
        <dbReference type="EMBL" id="SNS79784.1"/>
    </source>
</evidence>
<dbReference type="OrthoDB" id="570299at2"/>
<dbReference type="Pfam" id="PF03695">
    <property type="entry name" value="UPF0149"/>
    <property type="match status" value="1"/>
</dbReference>
<dbReference type="AlphaFoldDB" id="A0A239HHP0"/>
<reference evidence="1 2" key="1">
    <citation type="submission" date="2017-06" db="EMBL/GenBank/DDBJ databases">
        <authorList>
            <person name="Kim H.J."/>
            <person name="Triplett B.A."/>
        </authorList>
    </citation>
    <scope>NUCLEOTIDE SEQUENCE [LARGE SCALE GENOMIC DNA]</scope>
    <source>
        <strain evidence="1 2">DSM 18704</strain>
    </source>
</reference>
<dbReference type="SUPFAM" id="SSF103642">
    <property type="entry name" value="Sec-C motif"/>
    <property type="match status" value="1"/>
</dbReference>